<evidence type="ECO:0000256" key="1">
    <source>
        <dbReference type="SAM" id="Coils"/>
    </source>
</evidence>
<dbReference type="AlphaFoldDB" id="A0A939TPR5"/>
<dbReference type="Proteomes" id="UP000680132">
    <property type="component" value="Unassembled WGS sequence"/>
</dbReference>
<accession>A0A939TPR5</accession>
<keyword evidence="3" id="KW-1185">Reference proteome</keyword>
<proteinExistence type="predicted"/>
<dbReference type="RefSeq" id="WP_208500358.1">
    <property type="nucleotide sequence ID" value="NZ_JAGFOA010000001.1"/>
</dbReference>
<keyword evidence="1" id="KW-0175">Coiled coil</keyword>
<sequence length="211" mass="23226">MTDVLYDWPAAAAFGRRVPKEKLYAHGSVTAAVRERFVNEVASVEWAYKLAEATVNLSGDELVPEVQVFRVAVKGDDVSPTVLAAIDKAVLTPIVFEIARGDEETRMAAAMQKSGTYHSTGWMPSDRERTPLPTAITLPALYAAIVEPVLPIAGRATESPADLAARLKRVDQLERQVAAAERRLRNEPQLNRKLELRRALAALRGELEAQR</sequence>
<protein>
    <submittedName>
        <fullName evidence="2">DUF4391 domain-containing protein</fullName>
    </submittedName>
</protein>
<reference evidence="2" key="1">
    <citation type="submission" date="2021-03" db="EMBL/GenBank/DDBJ databases">
        <title>Microbacterium sp. nov., a novel actinobacterium isolated from cow dung.</title>
        <authorList>
            <person name="Zhang L."/>
        </authorList>
    </citation>
    <scope>NUCLEOTIDE SEQUENCE</scope>
    <source>
        <strain evidence="2">NEAU-LLB</strain>
    </source>
</reference>
<organism evidence="2 3">
    <name type="scientific">Microbacterium stercoris</name>
    <dbReference type="NCBI Taxonomy" id="2820289"/>
    <lineage>
        <taxon>Bacteria</taxon>
        <taxon>Bacillati</taxon>
        <taxon>Actinomycetota</taxon>
        <taxon>Actinomycetes</taxon>
        <taxon>Micrococcales</taxon>
        <taxon>Microbacteriaceae</taxon>
        <taxon>Microbacterium</taxon>
    </lineage>
</organism>
<dbReference type="Pfam" id="PF14335">
    <property type="entry name" value="DUF4391"/>
    <property type="match status" value="1"/>
</dbReference>
<evidence type="ECO:0000313" key="3">
    <source>
        <dbReference type="Proteomes" id="UP000680132"/>
    </source>
</evidence>
<gene>
    <name evidence="2" type="ORF">J5V96_04070</name>
</gene>
<name>A0A939TPR5_9MICO</name>
<dbReference type="EMBL" id="JAGFOA010000001">
    <property type="protein sequence ID" value="MBO3662685.1"/>
    <property type="molecule type" value="Genomic_DNA"/>
</dbReference>
<dbReference type="InterPro" id="IPR025503">
    <property type="entry name" value="DUF4391"/>
</dbReference>
<comment type="caution">
    <text evidence="2">The sequence shown here is derived from an EMBL/GenBank/DDBJ whole genome shotgun (WGS) entry which is preliminary data.</text>
</comment>
<feature type="coiled-coil region" evidence="1">
    <location>
        <begin position="163"/>
        <end position="190"/>
    </location>
</feature>
<evidence type="ECO:0000313" key="2">
    <source>
        <dbReference type="EMBL" id="MBO3662685.1"/>
    </source>
</evidence>